<evidence type="ECO:0000256" key="5">
    <source>
        <dbReference type="ARBA" id="ARBA00023014"/>
    </source>
</evidence>
<feature type="domain" description="4Fe-4S ferredoxin-type" evidence="7">
    <location>
        <begin position="143"/>
        <end position="173"/>
    </location>
</feature>
<feature type="domain" description="4Fe-4S ferredoxin-type" evidence="7">
    <location>
        <begin position="186"/>
        <end position="215"/>
    </location>
</feature>
<dbReference type="PROSITE" id="PS51379">
    <property type="entry name" value="4FE4S_FER_2"/>
    <property type="match status" value="2"/>
</dbReference>
<evidence type="ECO:0008006" key="10">
    <source>
        <dbReference type="Google" id="ProtNLM"/>
    </source>
</evidence>
<name>A0A1F6UXN9_9PROT</name>
<gene>
    <name evidence="8" type="ORF">A2W18_14650</name>
</gene>
<dbReference type="InterPro" id="IPR050157">
    <property type="entry name" value="PSI_iron-sulfur_center"/>
</dbReference>
<evidence type="ECO:0000313" key="8">
    <source>
        <dbReference type="EMBL" id="OGI62180.1"/>
    </source>
</evidence>
<evidence type="ECO:0000313" key="9">
    <source>
        <dbReference type="Proteomes" id="UP000179076"/>
    </source>
</evidence>
<keyword evidence="1" id="KW-0004">4Fe-4S</keyword>
<dbReference type="SUPFAM" id="SSF54862">
    <property type="entry name" value="4Fe-4S ferredoxins"/>
    <property type="match status" value="1"/>
</dbReference>
<dbReference type="PROSITE" id="PS00198">
    <property type="entry name" value="4FE4S_FER_1"/>
    <property type="match status" value="1"/>
</dbReference>
<dbReference type="Gene3D" id="3.10.20.740">
    <property type="match status" value="1"/>
</dbReference>
<dbReference type="PROSITE" id="PS51085">
    <property type="entry name" value="2FE2S_FER_2"/>
    <property type="match status" value="1"/>
</dbReference>
<dbReference type="EMBL" id="MFSP01000182">
    <property type="protein sequence ID" value="OGI62180.1"/>
    <property type="molecule type" value="Genomic_DNA"/>
</dbReference>
<keyword evidence="5" id="KW-0411">Iron-sulfur</keyword>
<dbReference type="InterPro" id="IPR017896">
    <property type="entry name" value="4Fe4S_Fe-S-bd"/>
</dbReference>
<protein>
    <recommendedName>
        <fullName evidence="10">Formate dehydrogenase</fullName>
    </recommendedName>
</protein>
<dbReference type="Pfam" id="PF12838">
    <property type="entry name" value="Fer4_7"/>
    <property type="match status" value="1"/>
</dbReference>
<keyword evidence="3" id="KW-0677">Repeat</keyword>
<evidence type="ECO:0000256" key="4">
    <source>
        <dbReference type="ARBA" id="ARBA00023004"/>
    </source>
</evidence>
<keyword evidence="2" id="KW-0479">Metal-binding</keyword>
<dbReference type="InterPro" id="IPR036010">
    <property type="entry name" value="2Fe-2S_ferredoxin-like_sf"/>
</dbReference>
<dbReference type="InterPro" id="IPR001041">
    <property type="entry name" value="2Fe-2S_ferredoxin-type"/>
</dbReference>
<dbReference type="FunFam" id="3.30.70.20:FF:000035">
    <property type="entry name" value="Iron hydrogenase 1"/>
    <property type="match status" value="1"/>
</dbReference>
<dbReference type="Pfam" id="PF13510">
    <property type="entry name" value="Fer2_4"/>
    <property type="match status" value="1"/>
</dbReference>
<dbReference type="PANTHER" id="PTHR24960:SF84">
    <property type="entry name" value="HYDROGENASE SUBUNIT"/>
    <property type="match status" value="1"/>
</dbReference>
<proteinExistence type="predicted"/>
<dbReference type="AlphaFoldDB" id="A0A1F6UXN9"/>
<dbReference type="Gene3D" id="3.30.70.20">
    <property type="match status" value="1"/>
</dbReference>
<keyword evidence="4" id="KW-0408">Iron</keyword>
<reference evidence="8 9" key="1">
    <citation type="journal article" date="2016" name="Nat. Commun.">
        <title>Thousands of microbial genomes shed light on interconnected biogeochemical processes in an aquifer system.</title>
        <authorList>
            <person name="Anantharaman K."/>
            <person name="Brown C.T."/>
            <person name="Hug L.A."/>
            <person name="Sharon I."/>
            <person name="Castelle C.J."/>
            <person name="Probst A.J."/>
            <person name="Thomas B.C."/>
            <person name="Singh A."/>
            <person name="Wilkins M.J."/>
            <person name="Karaoz U."/>
            <person name="Brodie E.L."/>
            <person name="Williams K.H."/>
            <person name="Hubbard S.S."/>
            <person name="Banfield J.F."/>
        </authorList>
    </citation>
    <scope>NUCLEOTIDE SEQUENCE [LARGE SCALE GENOMIC DNA]</scope>
</reference>
<dbReference type="InterPro" id="IPR017900">
    <property type="entry name" value="4Fe4S_Fe_S_CS"/>
</dbReference>
<feature type="domain" description="2Fe-2S ferredoxin-type" evidence="6">
    <location>
        <begin position="5"/>
        <end position="82"/>
    </location>
</feature>
<dbReference type="Proteomes" id="UP000179076">
    <property type="component" value="Unassembled WGS sequence"/>
</dbReference>
<accession>A0A1F6UXN9</accession>
<evidence type="ECO:0000256" key="2">
    <source>
        <dbReference type="ARBA" id="ARBA00022723"/>
    </source>
</evidence>
<organism evidence="8 9">
    <name type="scientific">Candidatus Muproteobacteria bacterium RBG_16_60_9</name>
    <dbReference type="NCBI Taxonomy" id="1817755"/>
    <lineage>
        <taxon>Bacteria</taxon>
        <taxon>Pseudomonadati</taxon>
        <taxon>Pseudomonadota</taxon>
        <taxon>Candidatus Muproteobacteria</taxon>
    </lineage>
</organism>
<evidence type="ECO:0000259" key="7">
    <source>
        <dbReference type="PROSITE" id="PS51379"/>
    </source>
</evidence>
<evidence type="ECO:0000256" key="1">
    <source>
        <dbReference type="ARBA" id="ARBA00022485"/>
    </source>
</evidence>
<dbReference type="PANTHER" id="PTHR24960">
    <property type="entry name" value="PHOTOSYSTEM I IRON-SULFUR CENTER-RELATED"/>
    <property type="match status" value="1"/>
</dbReference>
<evidence type="ECO:0000259" key="6">
    <source>
        <dbReference type="PROSITE" id="PS51085"/>
    </source>
</evidence>
<dbReference type="GO" id="GO:0051539">
    <property type="term" value="F:4 iron, 4 sulfur cluster binding"/>
    <property type="evidence" value="ECO:0007669"/>
    <property type="project" value="UniProtKB-KW"/>
</dbReference>
<comment type="caution">
    <text evidence="8">The sequence shown here is derived from an EMBL/GenBank/DDBJ whole genome shotgun (WGS) entry which is preliminary data.</text>
</comment>
<sequence>MSATKLIKLTIDGHDVSVPEGTTIWDAARQAGIEIPVLCHSPRLRPVGVCRMCVVDIGQRVMAASCVRPCEDGMKVDASSPKVQRHRKVLTQLLLSDYPENSRREQTTGDDQLLALARRFGIDQIPFAEGASNGARGRDASSAVIDVDHQACILCDKCMRACNELQHNDVITRTGKGYGARIAFDLDAPMGSSTCVSCGECMAVCPTGALTNKLIVPVRANRRGSNR</sequence>
<evidence type="ECO:0000256" key="3">
    <source>
        <dbReference type="ARBA" id="ARBA00022737"/>
    </source>
</evidence>
<dbReference type="SUPFAM" id="SSF54292">
    <property type="entry name" value="2Fe-2S ferredoxin-like"/>
    <property type="match status" value="1"/>
</dbReference>
<dbReference type="CDD" id="cd00207">
    <property type="entry name" value="fer2"/>
    <property type="match status" value="1"/>
</dbReference>
<dbReference type="GO" id="GO:0046872">
    <property type="term" value="F:metal ion binding"/>
    <property type="evidence" value="ECO:0007669"/>
    <property type="project" value="UniProtKB-KW"/>
</dbReference>